<dbReference type="EMBL" id="JBHSBL010000002">
    <property type="protein sequence ID" value="MFC4063669.1"/>
    <property type="molecule type" value="Genomic_DNA"/>
</dbReference>
<sequence length="200" mass="22162">MNADDEEWLHQLAAPPAWLRHGQTYDGNPGCPQPFKQRASGHGDDSFTVRLRLRLAGSPHHGGRCGQALWHTSRTWQDWTTIRIRSARLGVRIAVVYAQALVGCQMRREAADLRTQTRRTAWSRESVLEPIILPGSPTAMRLVAEHRPVCTRQLDTDGAPDLSAVFAAEQAWNTVTSRSHRQIICPASADADGSPRAARS</sequence>
<name>A0ABV8IKZ6_9ACTN</name>
<evidence type="ECO:0008006" key="3">
    <source>
        <dbReference type="Google" id="ProtNLM"/>
    </source>
</evidence>
<keyword evidence="2" id="KW-1185">Reference proteome</keyword>
<comment type="caution">
    <text evidence="1">The sequence shown here is derived from an EMBL/GenBank/DDBJ whole genome shotgun (WGS) entry which is preliminary data.</text>
</comment>
<dbReference type="Proteomes" id="UP001595867">
    <property type="component" value="Unassembled WGS sequence"/>
</dbReference>
<organism evidence="1 2">
    <name type="scientific">Actinoplanes subglobosus</name>
    <dbReference type="NCBI Taxonomy" id="1547892"/>
    <lineage>
        <taxon>Bacteria</taxon>
        <taxon>Bacillati</taxon>
        <taxon>Actinomycetota</taxon>
        <taxon>Actinomycetes</taxon>
        <taxon>Micromonosporales</taxon>
        <taxon>Micromonosporaceae</taxon>
        <taxon>Actinoplanes</taxon>
    </lineage>
</organism>
<evidence type="ECO:0000313" key="1">
    <source>
        <dbReference type="EMBL" id="MFC4063669.1"/>
    </source>
</evidence>
<proteinExistence type="predicted"/>
<reference evidence="2" key="1">
    <citation type="journal article" date="2019" name="Int. J. Syst. Evol. Microbiol.">
        <title>The Global Catalogue of Microorganisms (GCM) 10K type strain sequencing project: providing services to taxonomists for standard genome sequencing and annotation.</title>
        <authorList>
            <consortium name="The Broad Institute Genomics Platform"/>
            <consortium name="The Broad Institute Genome Sequencing Center for Infectious Disease"/>
            <person name="Wu L."/>
            <person name="Ma J."/>
        </authorList>
    </citation>
    <scope>NUCLEOTIDE SEQUENCE [LARGE SCALE GENOMIC DNA]</scope>
    <source>
        <strain evidence="2">TBRC 5832</strain>
    </source>
</reference>
<protein>
    <recommendedName>
        <fullName evidence="3">Transposase</fullName>
    </recommendedName>
</protein>
<evidence type="ECO:0000313" key="2">
    <source>
        <dbReference type="Proteomes" id="UP001595867"/>
    </source>
</evidence>
<dbReference type="RefSeq" id="WP_378064706.1">
    <property type="nucleotide sequence ID" value="NZ_JBHSBL010000002.1"/>
</dbReference>
<gene>
    <name evidence="1" type="ORF">ACFO0C_01905</name>
</gene>
<accession>A0ABV8IKZ6</accession>